<protein>
    <recommendedName>
        <fullName evidence="4">Spaetzle domain-containing protein</fullName>
    </recommendedName>
</protein>
<dbReference type="SUPFAM" id="SSF57501">
    <property type="entry name" value="Cystine-knot cytokines"/>
    <property type="match status" value="1"/>
</dbReference>
<dbReference type="GO" id="GO:0021556">
    <property type="term" value="P:central nervous system formation"/>
    <property type="evidence" value="ECO:0007669"/>
    <property type="project" value="TreeGrafter"/>
</dbReference>
<evidence type="ECO:0000256" key="1">
    <source>
        <dbReference type="ARBA" id="ARBA00022729"/>
    </source>
</evidence>
<proteinExistence type="predicted"/>
<dbReference type="InterPro" id="IPR052444">
    <property type="entry name" value="Spz/Toll_ligand-like"/>
</dbReference>
<comment type="caution">
    <text evidence="5">The sequence shown here is derived from an EMBL/GenBank/DDBJ whole genome shotgun (WGS) entry which is preliminary data.</text>
</comment>
<dbReference type="Proteomes" id="UP001168972">
    <property type="component" value="Unassembled WGS sequence"/>
</dbReference>
<evidence type="ECO:0000256" key="3">
    <source>
        <dbReference type="ARBA" id="ARBA00023180"/>
    </source>
</evidence>
<dbReference type="PANTHER" id="PTHR23199:SF12">
    <property type="entry name" value="NEUROTROPHIN 1-RELATED"/>
    <property type="match status" value="1"/>
</dbReference>
<keyword evidence="6" id="KW-1185">Reference proteome</keyword>
<evidence type="ECO:0000313" key="6">
    <source>
        <dbReference type="Proteomes" id="UP001168972"/>
    </source>
</evidence>
<evidence type="ECO:0000256" key="2">
    <source>
        <dbReference type="ARBA" id="ARBA00023157"/>
    </source>
</evidence>
<dbReference type="InterPro" id="IPR029034">
    <property type="entry name" value="Cystine-knot_cytokine"/>
</dbReference>
<dbReference type="EMBL" id="JAQQBR010001831">
    <property type="protein sequence ID" value="KAK0169000.1"/>
    <property type="molecule type" value="Genomic_DNA"/>
</dbReference>
<sequence>MTISQTKRLQSEESQYPRIINQNLSRNTRNIFITVTSESNEKILFPDDEVKVSASPIGMYRSIGPVTACHNLTFCEYAPDYPTNFVKDAIKSRNDLRYLVTMNENPETDIGERFASANGRPQKPDSYDDESLCLTEERVVFPKTAENNEKEWVFVVNDDEFPQGVRIETCASTNGPCRIVDGFSGGYVTFCRQKYIYRHLAAIGPDGDIGPDLFRFPSSCCCHIKFTGNPAVRMGSGRKFINKESSPTNKK</sequence>
<reference evidence="5" key="1">
    <citation type="journal article" date="2023" name="bioRxiv">
        <title>Scaffold-level genome assemblies of two parasitoid biocontrol wasps reveal the parthenogenesis mechanism and an associated novel virus.</title>
        <authorList>
            <person name="Inwood S."/>
            <person name="Skelly J."/>
            <person name="Guhlin J."/>
            <person name="Harrop T."/>
            <person name="Goldson S."/>
            <person name="Dearden P."/>
        </authorList>
    </citation>
    <scope>NUCLEOTIDE SEQUENCE</scope>
    <source>
        <strain evidence="5">Lincoln</strain>
        <tissue evidence="5">Whole body</tissue>
    </source>
</reference>
<feature type="domain" description="Spaetzle" evidence="4">
    <location>
        <begin position="131"/>
        <end position="224"/>
    </location>
</feature>
<organism evidence="5 6">
    <name type="scientific">Microctonus hyperodae</name>
    <name type="common">Parasitoid wasp</name>
    <dbReference type="NCBI Taxonomy" id="165561"/>
    <lineage>
        <taxon>Eukaryota</taxon>
        <taxon>Metazoa</taxon>
        <taxon>Ecdysozoa</taxon>
        <taxon>Arthropoda</taxon>
        <taxon>Hexapoda</taxon>
        <taxon>Insecta</taxon>
        <taxon>Pterygota</taxon>
        <taxon>Neoptera</taxon>
        <taxon>Endopterygota</taxon>
        <taxon>Hymenoptera</taxon>
        <taxon>Apocrita</taxon>
        <taxon>Ichneumonoidea</taxon>
        <taxon>Braconidae</taxon>
        <taxon>Euphorinae</taxon>
        <taxon>Microctonus</taxon>
    </lineage>
</organism>
<dbReference type="GO" id="GO:0008083">
    <property type="term" value="F:growth factor activity"/>
    <property type="evidence" value="ECO:0007669"/>
    <property type="project" value="TreeGrafter"/>
</dbReference>
<dbReference type="GO" id="GO:0005121">
    <property type="term" value="F:Toll binding"/>
    <property type="evidence" value="ECO:0007669"/>
    <property type="project" value="TreeGrafter"/>
</dbReference>
<dbReference type="GO" id="GO:0005615">
    <property type="term" value="C:extracellular space"/>
    <property type="evidence" value="ECO:0007669"/>
    <property type="project" value="UniProtKB-ARBA"/>
</dbReference>
<reference evidence="5" key="2">
    <citation type="submission" date="2023-03" db="EMBL/GenBank/DDBJ databases">
        <authorList>
            <person name="Inwood S.N."/>
            <person name="Skelly J.G."/>
            <person name="Guhlin J."/>
            <person name="Harrop T.W.R."/>
            <person name="Goldson S.G."/>
            <person name="Dearden P.K."/>
        </authorList>
    </citation>
    <scope>NUCLEOTIDE SEQUENCE</scope>
    <source>
        <strain evidence="5">Lincoln</strain>
        <tissue evidence="5">Whole body</tissue>
    </source>
</reference>
<name>A0AA39KPE9_MICHY</name>
<keyword evidence="2" id="KW-1015">Disulfide bond</keyword>
<dbReference type="Gene3D" id="2.10.90.10">
    <property type="entry name" value="Cystine-knot cytokines"/>
    <property type="match status" value="1"/>
</dbReference>
<dbReference type="InterPro" id="IPR032104">
    <property type="entry name" value="Spaetzle"/>
</dbReference>
<evidence type="ECO:0000313" key="5">
    <source>
        <dbReference type="EMBL" id="KAK0169000.1"/>
    </source>
</evidence>
<dbReference type="Pfam" id="PF16077">
    <property type="entry name" value="Spaetzle"/>
    <property type="match status" value="1"/>
</dbReference>
<dbReference type="GO" id="GO:0045087">
    <property type="term" value="P:innate immune response"/>
    <property type="evidence" value="ECO:0007669"/>
    <property type="project" value="TreeGrafter"/>
</dbReference>
<dbReference type="FunFam" id="2.10.90.10:FF:000056">
    <property type="entry name" value="Protein spaetzle"/>
    <property type="match status" value="1"/>
</dbReference>
<gene>
    <name evidence="5" type="ORF">PV327_002753</name>
</gene>
<dbReference type="AlphaFoldDB" id="A0AA39KPE9"/>
<keyword evidence="3" id="KW-0325">Glycoprotein</keyword>
<evidence type="ECO:0000259" key="4">
    <source>
        <dbReference type="Pfam" id="PF16077"/>
    </source>
</evidence>
<keyword evidence="1" id="KW-0732">Signal</keyword>
<accession>A0AA39KPE9</accession>
<dbReference type="PANTHER" id="PTHR23199">
    <property type="entry name" value="NEUROTROPHIN 1-RELATED"/>
    <property type="match status" value="1"/>
</dbReference>